<gene>
    <name evidence="2" type="ORF">CC80DRAFT_502295</name>
</gene>
<name>A0A6A5U276_9PLEO</name>
<evidence type="ECO:0000313" key="3">
    <source>
        <dbReference type="Proteomes" id="UP000800035"/>
    </source>
</evidence>
<dbReference type="OrthoDB" id="5275938at2759"/>
<feature type="region of interest" description="Disordered" evidence="1">
    <location>
        <begin position="419"/>
        <end position="455"/>
    </location>
</feature>
<evidence type="ECO:0000256" key="1">
    <source>
        <dbReference type="SAM" id="MobiDB-lite"/>
    </source>
</evidence>
<dbReference type="EMBL" id="ML976985">
    <property type="protein sequence ID" value="KAF1959243.1"/>
    <property type="molecule type" value="Genomic_DNA"/>
</dbReference>
<organism evidence="2 3">
    <name type="scientific">Byssothecium circinans</name>
    <dbReference type="NCBI Taxonomy" id="147558"/>
    <lineage>
        <taxon>Eukaryota</taxon>
        <taxon>Fungi</taxon>
        <taxon>Dikarya</taxon>
        <taxon>Ascomycota</taxon>
        <taxon>Pezizomycotina</taxon>
        <taxon>Dothideomycetes</taxon>
        <taxon>Pleosporomycetidae</taxon>
        <taxon>Pleosporales</taxon>
        <taxon>Massarineae</taxon>
        <taxon>Massarinaceae</taxon>
        <taxon>Byssothecium</taxon>
    </lineage>
</organism>
<proteinExistence type="predicted"/>
<feature type="compositionally biased region" description="Basic residues" evidence="1">
    <location>
        <begin position="1"/>
        <end position="11"/>
    </location>
</feature>
<dbReference type="AlphaFoldDB" id="A0A6A5U276"/>
<sequence>MTSPTPRKRQKTANGDTNARYPSKEAMLDEDSPQGRPKLTMLESVVKEASIDGARNHSAIAPTPGNEPQTDEHRSRPTLDLNADVTHIDPRGDLICSIISPDDPTISERFLVSSSCLQCASEKWATLINNSPQSLELVDGRSTELRLALMLSHFRHEDVPLKLSFKSLVQTAKLCREHDLRKLFQPYIRIWTSQWLRKLCNPGFEEWIVIAYDLGFREIFEVLCHHLANTIAFNDAGMLCFNQPEGRENANTAGLLDFPEDIQRNLSRIRKVYLERMIQTCYDMINTLSIPDVPVALGSFIHGLRGCGLWPTRPKATDIRLSVNELSKMLSQIHIRSFHGQAFSDCTHPDKWFISTLHLSGSDTLMLVPGTECNNHFEKLPEYVHMSAPSPWECRLGMGTSPDLPWGVSLPYKQSIAWGSGPDHGANMGDVLNDPDLESGTETEEDSDDFTEESV</sequence>
<keyword evidence="3" id="KW-1185">Reference proteome</keyword>
<feature type="compositionally biased region" description="Acidic residues" evidence="1">
    <location>
        <begin position="433"/>
        <end position="455"/>
    </location>
</feature>
<dbReference type="Proteomes" id="UP000800035">
    <property type="component" value="Unassembled WGS sequence"/>
</dbReference>
<feature type="region of interest" description="Disordered" evidence="1">
    <location>
        <begin position="1"/>
        <end position="76"/>
    </location>
</feature>
<protein>
    <submittedName>
        <fullName evidence="2">Uncharacterized protein</fullName>
    </submittedName>
</protein>
<evidence type="ECO:0000313" key="2">
    <source>
        <dbReference type="EMBL" id="KAF1959243.1"/>
    </source>
</evidence>
<accession>A0A6A5U276</accession>
<reference evidence="2" key="1">
    <citation type="journal article" date="2020" name="Stud. Mycol.">
        <title>101 Dothideomycetes genomes: a test case for predicting lifestyles and emergence of pathogens.</title>
        <authorList>
            <person name="Haridas S."/>
            <person name="Albert R."/>
            <person name="Binder M."/>
            <person name="Bloem J."/>
            <person name="Labutti K."/>
            <person name="Salamov A."/>
            <person name="Andreopoulos B."/>
            <person name="Baker S."/>
            <person name="Barry K."/>
            <person name="Bills G."/>
            <person name="Bluhm B."/>
            <person name="Cannon C."/>
            <person name="Castanera R."/>
            <person name="Culley D."/>
            <person name="Daum C."/>
            <person name="Ezra D."/>
            <person name="Gonzalez J."/>
            <person name="Henrissat B."/>
            <person name="Kuo A."/>
            <person name="Liang C."/>
            <person name="Lipzen A."/>
            <person name="Lutzoni F."/>
            <person name="Magnuson J."/>
            <person name="Mondo S."/>
            <person name="Nolan M."/>
            <person name="Ohm R."/>
            <person name="Pangilinan J."/>
            <person name="Park H.-J."/>
            <person name="Ramirez L."/>
            <person name="Alfaro M."/>
            <person name="Sun H."/>
            <person name="Tritt A."/>
            <person name="Yoshinaga Y."/>
            <person name="Zwiers L.-H."/>
            <person name="Turgeon B."/>
            <person name="Goodwin S."/>
            <person name="Spatafora J."/>
            <person name="Crous P."/>
            <person name="Grigoriev I."/>
        </authorList>
    </citation>
    <scope>NUCLEOTIDE SEQUENCE</scope>
    <source>
        <strain evidence="2">CBS 675.92</strain>
    </source>
</reference>